<dbReference type="KEGG" id="bgm:CAL15_08065"/>
<dbReference type="SUPFAM" id="SSF51197">
    <property type="entry name" value="Clavaminate synthase-like"/>
    <property type="match status" value="1"/>
</dbReference>
<dbReference type="GO" id="GO:0005506">
    <property type="term" value="F:iron ion binding"/>
    <property type="evidence" value="ECO:0007669"/>
    <property type="project" value="UniProtKB-ARBA"/>
</dbReference>
<dbReference type="EMBL" id="CP021111">
    <property type="protein sequence ID" value="ARP94345.1"/>
    <property type="molecule type" value="Genomic_DNA"/>
</dbReference>
<dbReference type="GO" id="GO:0016706">
    <property type="term" value="F:2-oxoglutarate-dependent dioxygenase activity"/>
    <property type="evidence" value="ECO:0007669"/>
    <property type="project" value="UniProtKB-ARBA"/>
</dbReference>
<proteinExistence type="predicted"/>
<name>A0A1W6ZAS6_9BORD</name>
<dbReference type="Proteomes" id="UP000194161">
    <property type="component" value="Chromosome"/>
</dbReference>
<reference evidence="2 3" key="1">
    <citation type="submission" date="2017-05" db="EMBL/GenBank/DDBJ databases">
        <title>Complete and WGS of Bordetella genogroups.</title>
        <authorList>
            <person name="Spilker T."/>
            <person name="LiPuma J."/>
        </authorList>
    </citation>
    <scope>NUCLEOTIDE SEQUENCE [LARGE SCALE GENOMIC DNA]</scope>
    <source>
        <strain evidence="2 3">AU7206</strain>
    </source>
</reference>
<keyword evidence="3" id="KW-1185">Reference proteome</keyword>
<sequence length="279" mass="32290">MFHERDPVNQINLRDRPLLPETEVAEHAYHIRTRGYSLLPGFLGPDEVVLLKNSMQQAIEDFKPVPGVERSFLDRYQIHDLLNRDINYARLLEDPRLQQLVAPHLGEHWIMYAATSSSIPPHGTNYASRLHVDSPRFHPGYIFNMGIIWALDDYTLENGGALKVLPGSQHVGMPPEPEVFEKHAVHLTCQAGSLLIFNARMYHRTFENRTAQWNHSMTINVCRSFMKQRMDWVRFIPESITAQLNPQARRLIGFDTRLPADLEEFFLPEAQRLYKPNQG</sequence>
<organism evidence="2 3">
    <name type="scientific">Bordetella genomosp. 13</name>
    <dbReference type="NCBI Taxonomy" id="463040"/>
    <lineage>
        <taxon>Bacteria</taxon>
        <taxon>Pseudomonadati</taxon>
        <taxon>Pseudomonadota</taxon>
        <taxon>Betaproteobacteria</taxon>
        <taxon>Burkholderiales</taxon>
        <taxon>Alcaligenaceae</taxon>
        <taxon>Bordetella</taxon>
    </lineage>
</organism>
<dbReference type="InterPro" id="IPR008775">
    <property type="entry name" value="Phytyl_CoA_dOase-like"/>
</dbReference>
<gene>
    <name evidence="2" type="ORF">CAL15_08065</name>
</gene>
<accession>A0A1W6ZAS6</accession>
<protein>
    <recommendedName>
        <fullName evidence="4">Phytanoyl-CoA dioxygenase</fullName>
    </recommendedName>
</protein>
<dbReference type="PANTHER" id="PTHR20883:SF48">
    <property type="entry name" value="ECTOINE DIOXYGENASE"/>
    <property type="match status" value="1"/>
</dbReference>
<dbReference type="Pfam" id="PF05721">
    <property type="entry name" value="PhyH"/>
    <property type="match status" value="1"/>
</dbReference>
<dbReference type="Gene3D" id="2.60.120.620">
    <property type="entry name" value="q2cbj1_9rhob like domain"/>
    <property type="match status" value="1"/>
</dbReference>
<dbReference type="AlphaFoldDB" id="A0A1W6ZAS6"/>
<dbReference type="PANTHER" id="PTHR20883">
    <property type="entry name" value="PHYTANOYL-COA DIOXYGENASE DOMAIN CONTAINING 1"/>
    <property type="match status" value="1"/>
</dbReference>
<evidence type="ECO:0000313" key="2">
    <source>
        <dbReference type="EMBL" id="ARP94345.1"/>
    </source>
</evidence>
<evidence type="ECO:0000313" key="3">
    <source>
        <dbReference type="Proteomes" id="UP000194161"/>
    </source>
</evidence>
<dbReference type="STRING" id="463040.CAL15_08065"/>
<evidence type="ECO:0000256" key="1">
    <source>
        <dbReference type="ARBA" id="ARBA00001954"/>
    </source>
</evidence>
<comment type="cofactor">
    <cofactor evidence="1">
        <name>Fe(2+)</name>
        <dbReference type="ChEBI" id="CHEBI:29033"/>
    </cofactor>
</comment>
<evidence type="ECO:0008006" key="4">
    <source>
        <dbReference type="Google" id="ProtNLM"/>
    </source>
</evidence>